<dbReference type="InterPro" id="IPR029024">
    <property type="entry name" value="TerB-like"/>
</dbReference>
<dbReference type="InterPro" id="IPR001623">
    <property type="entry name" value="DnaJ_domain"/>
</dbReference>
<reference evidence="11" key="1">
    <citation type="submission" date="2009-05" db="EMBL/GenBank/DDBJ databases">
        <title>Complete sequence of Tolumonas auensis DSM 9187.</title>
        <authorList>
            <consortium name="US DOE Joint Genome Institute"/>
            <person name="Lucas S."/>
            <person name="Copeland A."/>
            <person name="Lapidus A."/>
            <person name="Glavina del Rio T."/>
            <person name="Tice H."/>
            <person name="Bruce D."/>
            <person name="Goodwin L."/>
            <person name="Pitluck S."/>
            <person name="Chertkov O."/>
            <person name="Brettin T."/>
            <person name="Detter J.C."/>
            <person name="Han C."/>
            <person name="Larimer F."/>
            <person name="Land M."/>
            <person name="Hauser L."/>
            <person name="Kyrpides N."/>
            <person name="Mikhailova N."/>
            <person name="Spring S."/>
            <person name="Beller H."/>
        </authorList>
    </citation>
    <scope>NUCLEOTIDE SEQUENCE [LARGE SCALE GENOMIC DNA]</scope>
    <source>
        <strain evidence="11">DSM 9187 / TA4</strain>
    </source>
</reference>
<dbReference type="RefSeq" id="WP_015879429.1">
    <property type="nucleotide sequence ID" value="NC_012691.1"/>
</dbReference>
<dbReference type="SMART" id="SM00271">
    <property type="entry name" value="DnaJ"/>
    <property type="match status" value="1"/>
</dbReference>
<dbReference type="HAMAP" id="MF_01153">
    <property type="entry name" value="DjlA"/>
    <property type="match status" value="1"/>
</dbReference>
<dbReference type="InterPro" id="IPR036869">
    <property type="entry name" value="J_dom_sf"/>
</dbReference>
<keyword evidence="11" id="KW-1185">Reference proteome</keyword>
<comment type="subunit">
    <text evidence="7">Homodimer.</text>
</comment>
<name>C4L9K8_TOLAT</name>
<keyword evidence="2 7" id="KW-0997">Cell inner membrane</keyword>
<evidence type="ECO:0000256" key="3">
    <source>
        <dbReference type="ARBA" id="ARBA00022692"/>
    </source>
</evidence>
<dbReference type="KEGG" id="tau:Tola_2364"/>
<dbReference type="EMBL" id="CP001616">
    <property type="protein sequence ID" value="ACQ93961.1"/>
    <property type="molecule type" value="Genomic_DNA"/>
</dbReference>
<evidence type="ECO:0000313" key="10">
    <source>
        <dbReference type="EMBL" id="ACQ93961.1"/>
    </source>
</evidence>
<evidence type="ECO:0000313" key="11">
    <source>
        <dbReference type="Proteomes" id="UP000009073"/>
    </source>
</evidence>
<dbReference type="Pfam" id="PF00226">
    <property type="entry name" value="DnaJ"/>
    <property type="match status" value="1"/>
</dbReference>
<dbReference type="STRING" id="595494.Tola_2364"/>
<dbReference type="NCBIfam" id="NF006948">
    <property type="entry name" value="PRK09430.1"/>
    <property type="match status" value="1"/>
</dbReference>
<protein>
    <recommendedName>
        <fullName evidence="7">Co-chaperone protein DjlA</fullName>
    </recommendedName>
</protein>
<keyword evidence="10" id="KW-0346">Stress response</keyword>
<dbReference type="Pfam" id="PF05099">
    <property type="entry name" value="TerB"/>
    <property type="match status" value="1"/>
</dbReference>
<accession>C4L9K8</accession>
<dbReference type="PRINTS" id="PR00625">
    <property type="entry name" value="JDOMAIN"/>
</dbReference>
<feature type="domain" description="J" evidence="9">
    <location>
        <begin position="211"/>
        <end position="277"/>
    </location>
</feature>
<dbReference type="Gene3D" id="1.10.3680.10">
    <property type="entry name" value="TerB-like"/>
    <property type="match status" value="1"/>
</dbReference>
<feature type="topological domain" description="Periplasmic" evidence="7">
    <location>
        <begin position="1"/>
        <end position="6"/>
    </location>
</feature>
<evidence type="ECO:0000256" key="6">
    <source>
        <dbReference type="ARBA" id="ARBA00023186"/>
    </source>
</evidence>
<sequence>MPVKGKIIGFLIGLWILNFPGALLGLWIGHIYDQKLQARRGGFGRWRAPTREEQALFLHTTFAVMSHIAKAAGRVTEQQIQIATLFMDRMGLSGDVRREAQDSFRQGKEPDYDLEEALTLFRHSCRGRPDLLRVFLDMQLQAAFANGSLHPASRQRLLEVAELLGFSRWELERLLAMAEAGFNFSHQGQQQRGYSSGAGQQQAPSRDRLRDAYSILGVSADQPDSEVKRAYRKQMSQHHPDKLAAKGLPPEMMNMAKEKAQEIQQAWELIKQSRGMR</sequence>
<keyword evidence="1 7" id="KW-1003">Cell membrane</keyword>
<evidence type="ECO:0000256" key="2">
    <source>
        <dbReference type="ARBA" id="ARBA00022519"/>
    </source>
</evidence>
<keyword evidence="3 7" id="KW-0812">Transmembrane</keyword>
<dbReference type="CDD" id="cd07316">
    <property type="entry name" value="terB_like_DjlA"/>
    <property type="match status" value="1"/>
</dbReference>
<dbReference type="GO" id="GO:0005886">
    <property type="term" value="C:plasma membrane"/>
    <property type="evidence" value="ECO:0007669"/>
    <property type="project" value="UniProtKB-SubCell"/>
</dbReference>
<evidence type="ECO:0000256" key="5">
    <source>
        <dbReference type="ARBA" id="ARBA00023136"/>
    </source>
</evidence>
<keyword evidence="5 7" id="KW-0472">Membrane</keyword>
<feature type="transmembrane region" description="Helical" evidence="8">
    <location>
        <begin position="7"/>
        <end position="29"/>
    </location>
</feature>
<dbReference type="OrthoDB" id="9782583at2"/>
<feature type="topological domain" description="Cytoplasmic" evidence="7">
    <location>
        <begin position="31"/>
        <end position="277"/>
    </location>
</feature>
<reference evidence="10 11" key="2">
    <citation type="journal article" date="2011" name="Stand. Genomic Sci.">
        <title>Complete genome sequence of Tolumonas auensis type strain (TA 4).</title>
        <authorList>
            <person name="Chertkov O."/>
            <person name="Copeland A."/>
            <person name="Lucas S."/>
            <person name="Lapidus A."/>
            <person name="Berry K.W."/>
            <person name="Detter J.C."/>
            <person name="Del Rio T.G."/>
            <person name="Hammon N."/>
            <person name="Dalin E."/>
            <person name="Tice H."/>
            <person name="Pitluck S."/>
            <person name="Richardson P."/>
            <person name="Bruce D."/>
            <person name="Goodwin L."/>
            <person name="Han C."/>
            <person name="Tapia R."/>
            <person name="Saunders E."/>
            <person name="Schmutz J."/>
            <person name="Brettin T."/>
            <person name="Larimer F."/>
            <person name="Land M."/>
            <person name="Hauser L."/>
            <person name="Spring S."/>
            <person name="Rohde M."/>
            <person name="Kyrpides N.C."/>
            <person name="Ivanova N."/>
            <person name="Goker M."/>
            <person name="Beller H.R."/>
            <person name="Klenk H.P."/>
            <person name="Woyke T."/>
        </authorList>
    </citation>
    <scope>NUCLEOTIDE SEQUENCE [LARGE SCALE GENOMIC DNA]</scope>
    <source>
        <strain evidence="11">DSM 9187 / TA4</strain>
    </source>
</reference>
<organism evidence="10 11">
    <name type="scientific">Tolumonas auensis (strain DSM 9187 / NBRC 110442 / TA 4)</name>
    <dbReference type="NCBI Taxonomy" id="595494"/>
    <lineage>
        <taxon>Bacteria</taxon>
        <taxon>Pseudomonadati</taxon>
        <taxon>Pseudomonadota</taxon>
        <taxon>Gammaproteobacteria</taxon>
        <taxon>Aeromonadales</taxon>
        <taxon>Aeromonadaceae</taxon>
        <taxon>Tolumonas</taxon>
    </lineage>
</organism>
<dbReference type="CDD" id="cd06257">
    <property type="entry name" value="DnaJ"/>
    <property type="match status" value="1"/>
</dbReference>
<dbReference type="PANTHER" id="PTHR24074">
    <property type="entry name" value="CO-CHAPERONE PROTEIN DJLA"/>
    <property type="match status" value="1"/>
</dbReference>
<dbReference type="HOGENOM" id="CLU_066221_1_0_6"/>
<dbReference type="Proteomes" id="UP000009073">
    <property type="component" value="Chromosome"/>
</dbReference>
<dbReference type="SUPFAM" id="SSF46565">
    <property type="entry name" value="Chaperone J-domain"/>
    <property type="match status" value="1"/>
</dbReference>
<comment type="domain">
    <text evidence="7">The transmembrane domain is a dimerization domain.</text>
</comment>
<dbReference type="InterPro" id="IPR023749">
    <property type="entry name" value="DjlA"/>
</dbReference>
<dbReference type="AlphaFoldDB" id="C4L9K8"/>
<proteinExistence type="inferred from homology"/>
<keyword evidence="4 7" id="KW-1133">Transmembrane helix</keyword>
<evidence type="ECO:0000259" key="9">
    <source>
        <dbReference type="PROSITE" id="PS50076"/>
    </source>
</evidence>
<comment type="function">
    <text evidence="7">Regulatory DnaK co-chaperone. Direct interaction between DnaK and DjlA is needed for the induction of the wcaABCDE operon, involved in the synthesis of a colanic acid polysaccharide capsule, possibly through activation of the RcsB/RcsC phosphotransfer signaling pathway. The colanic acid capsule may help the bacterium survive conditions outside the host.</text>
</comment>
<comment type="subcellular location">
    <subcellularLocation>
        <location evidence="7">Cell inner membrane</location>
        <topology evidence="7">Single-pass type III membrane protein</topology>
    </subcellularLocation>
</comment>
<evidence type="ECO:0000256" key="7">
    <source>
        <dbReference type="HAMAP-Rule" id="MF_01153"/>
    </source>
</evidence>
<evidence type="ECO:0000256" key="1">
    <source>
        <dbReference type="ARBA" id="ARBA00022475"/>
    </source>
</evidence>
<evidence type="ECO:0000256" key="8">
    <source>
        <dbReference type="SAM" id="Phobius"/>
    </source>
</evidence>
<dbReference type="InterPro" id="IPR007791">
    <property type="entry name" value="DjlA_N"/>
</dbReference>
<dbReference type="eggNOG" id="COG1076">
    <property type="taxonomic scope" value="Bacteria"/>
</dbReference>
<gene>
    <name evidence="7" type="primary">djlA</name>
    <name evidence="10" type="ordered locus">Tola_2364</name>
</gene>
<dbReference type="PROSITE" id="PS50076">
    <property type="entry name" value="DNAJ_2"/>
    <property type="match status" value="1"/>
</dbReference>
<dbReference type="InterPro" id="IPR050817">
    <property type="entry name" value="DjlA_DnaK_co-chaperone"/>
</dbReference>
<dbReference type="Gene3D" id="1.10.287.110">
    <property type="entry name" value="DnaJ domain"/>
    <property type="match status" value="1"/>
</dbReference>
<dbReference type="GO" id="GO:0051087">
    <property type="term" value="F:protein-folding chaperone binding"/>
    <property type="evidence" value="ECO:0007669"/>
    <property type="project" value="InterPro"/>
</dbReference>
<dbReference type="FunFam" id="1.10.287.110:FF:000011">
    <property type="entry name" value="Co-chaperone protein DjlA"/>
    <property type="match status" value="1"/>
</dbReference>
<keyword evidence="6 7" id="KW-0143">Chaperone</keyword>
<evidence type="ECO:0000256" key="4">
    <source>
        <dbReference type="ARBA" id="ARBA00022989"/>
    </source>
</evidence>